<dbReference type="PANTHER" id="PTHR34598:SF3">
    <property type="entry name" value="OXIDOREDUCTASE AN1597"/>
    <property type="match status" value="1"/>
</dbReference>
<organism evidence="3 4">
    <name type="scientific">Cladobotryum mycophilum</name>
    <dbReference type="NCBI Taxonomy" id="491253"/>
    <lineage>
        <taxon>Eukaryota</taxon>
        <taxon>Fungi</taxon>
        <taxon>Dikarya</taxon>
        <taxon>Ascomycota</taxon>
        <taxon>Pezizomycotina</taxon>
        <taxon>Sordariomycetes</taxon>
        <taxon>Hypocreomycetidae</taxon>
        <taxon>Hypocreales</taxon>
        <taxon>Hypocreaceae</taxon>
        <taxon>Cladobotryum</taxon>
    </lineage>
</organism>
<reference evidence="3 4" key="1">
    <citation type="submission" date="2024-01" db="EMBL/GenBank/DDBJ databases">
        <title>Complete genome of Cladobotryum mycophilum ATHUM6906.</title>
        <authorList>
            <person name="Christinaki A.C."/>
            <person name="Myridakis A.I."/>
            <person name="Kouvelis V.N."/>
        </authorList>
    </citation>
    <scope>NUCLEOTIDE SEQUENCE [LARGE SCALE GENOMIC DNA]</scope>
    <source>
        <strain evidence="3 4">ATHUM6906</strain>
    </source>
</reference>
<evidence type="ECO:0000256" key="1">
    <source>
        <dbReference type="ARBA" id="ARBA00023604"/>
    </source>
</evidence>
<feature type="compositionally biased region" description="Basic and acidic residues" evidence="2">
    <location>
        <begin position="145"/>
        <end position="169"/>
    </location>
</feature>
<gene>
    <name evidence="3" type="ORF">PT974_00032</name>
</gene>
<dbReference type="InterPro" id="IPR044053">
    <property type="entry name" value="AsaB-like"/>
</dbReference>
<sequence length="386" mass="43369">MDSTKDTQIVGQYMHPVIDQTTKNEDPWRRNYFQPPPFKNLVPRKFPLIDVRPLLSDPEYTPANLLKSHGFGVVTHRSALFEQPLVDGELDQQAVTDVYHPEIRELVKKTTGAKHVFITAGAFRRGKSAPEAYKLPVKLQAMKPADADDSKQSKDETKPTEKAQEDKSVGRSRLALAAPVRIPHLDYTPLGARQTIRFQSQEIYNTALEGGVIAAEDKICESHPFQAPTKEADAVIAEHYNQNDTLGPRYAAYSIWRPLKKVERDPLTLAPRREHSAATDGEMVYWRYENKVPGPEELSGDFLKEYAMLGVQGEDAATQEGNNSLKWYYVSGQERDEVLFIKLFDSASLGADAQHAGAPWHASPEIGNAQGDETRESLDIRVLVFW</sequence>
<evidence type="ECO:0000256" key="2">
    <source>
        <dbReference type="SAM" id="MobiDB-lite"/>
    </source>
</evidence>
<evidence type="ECO:0000313" key="3">
    <source>
        <dbReference type="EMBL" id="KAK5997677.1"/>
    </source>
</evidence>
<proteinExistence type="inferred from homology"/>
<dbReference type="PANTHER" id="PTHR34598">
    <property type="entry name" value="BLL6449 PROTEIN"/>
    <property type="match status" value="1"/>
</dbReference>
<comment type="similarity">
    <text evidence="1">Belongs to the asaB hydroxylase/desaturase family.</text>
</comment>
<accession>A0ABR0SZT9</accession>
<keyword evidence="4" id="KW-1185">Reference proteome</keyword>
<dbReference type="Proteomes" id="UP001338125">
    <property type="component" value="Unassembled WGS sequence"/>
</dbReference>
<dbReference type="EMBL" id="JAVFKD010000001">
    <property type="protein sequence ID" value="KAK5997677.1"/>
    <property type="molecule type" value="Genomic_DNA"/>
</dbReference>
<name>A0ABR0SZT9_9HYPO</name>
<feature type="region of interest" description="Disordered" evidence="2">
    <location>
        <begin position="143"/>
        <end position="170"/>
    </location>
</feature>
<protein>
    <submittedName>
        <fullName evidence="3">Gibberellin cluster GA4 desaturase</fullName>
    </submittedName>
</protein>
<evidence type="ECO:0000313" key="4">
    <source>
        <dbReference type="Proteomes" id="UP001338125"/>
    </source>
</evidence>
<comment type="caution">
    <text evidence="3">The sequence shown here is derived from an EMBL/GenBank/DDBJ whole genome shotgun (WGS) entry which is preliminary data.</text>
</comment>